<gene>
    <name evidence="4" type="ORF">C7R54_25040</name>
</gene>
<dbReference type="GO" id="GO:0006950">
    <property type="term" value="P:response to stress"/>
    <property type="evidence" value="ECO:0007669"/>
    <property type="project" value="UniProtKB-ARBA"/>
</dbReference>
<comment type="function">
    <text evidence="2">Involved in the storage or transport of lipids necessary for membrane maintenance under stressful conditions. Displays a binding preference for lysophospholipids.</text>
</comment>
<dbReference type="GO" id="GO:0008289">
    <property type="term" value="F:lipid binding"/>
    <property type="evidence" value="ECO:0007669"/>
    <property type="project" value="UniProtKB-UniRule"/>
</dbReference>
<dbReference type="PROSITE" id="PS51257">
    <property type="entry name" value="PROKAR_LIPOPROTEIN"/>
    <property type="match status" value="1"/>
</dbReference>
<dbReference type="InterPro" id="IPR012674">
    <property type="entry name" value="Calycin"/>
</dbReference>
<dbReference type="GO" id="GO:0009279">
    <property type="term" value="C:cell outer membrane"/>
    <property type="evidence" value="ECO:0007669"/>
    <property type="project" value="UniProtKB-SubCell"/>
</dbReference>
<keyword evidence="2" id="KW-0446">Lipid-binding</keyword>
<dbReference type="PIRSF" id="PIRSF036893">
    <property type="entry name" value="Lipocalin_ApoD"/>
    <property type="match status" value="1"/>
</dbReference>
<organism evidence="4 5">
    <name type="scientific">Achromobacter aloeverae</name>
    <dbReference type="NCBI Taxonomy" id="1750518"/>
    <lineage>
        <taxon>Bacteria</taxon>
        <taxon>Pseudomonadati</taxon>
        <taxon>Pseudomonadota</taxon>
        <taxon>Betaproteobacteria</taxon>
        <taxon>Burkholderiales</taxon>
        <taxon>Alcaligenaceae</taxon>
        <taxon>Achromobacter</taxon>
    </lineage>
</organism>
<dbReference type="InterPro" id="IPR002446">
    <property type="entry name" value="Lipocalin_bac"/>
</dbReference>
<comment type="subcellular location">
    <subcellularLocation>
        <location evidence="2">Cell outer membrane</location>
    </subcellularLocation>
</comment>
<keyword evidence="2" id="KW-0449">Lipoprotein</keyword>
<dbReference type="SUPFAM" id="SSF50814">
    <property type="entry name" value="Lipocalins"/>
    <property type="match status" value="1"/>
</dbReference>
<dbReference type="InterPro" id="IPR000566">
    <property type="entry name" value="Lipocln_cytosolic_FA-bd_dom"/>
</dbReference>
<evidence type="ECO:0000256" key="1">
    <source>
        <dbReference type="ARBA" id="ARBA00006889"/>
    </source>
</evidence>
<evidence type="ECO:0000259" key="3">
    <source>
        <dbReference type="Pfam" id="PF08212"/>
    </source>
</evidence>
<dbReference type="Proteomes" id="UP000290849">
    <property type="component" value="Unassembled WGS sequence"/>
</dbReference>
<dbReference type="Pfam" id="PF08212">
    <property type="entry name" value="Lipocalin_2"/>
    <property type="match status" value="1"/>
</dbReference>
<name>A0A4Q1HFX7_9BURK</name>
<dbReference type="AlphaFoldDB" id="A0A4Q1HFX7"/>
<protein>
    <recommendedName>
        <fullName evidence="2">Outer membrane lipoprotein Blc</fullName>
    </recommendedName>
</protein>
<feature type="chain" id="PRO_5021061529" description="Outer membrane lipoprotein Blc" evidence="2">
    <location>
        <begin position="21"/>
        <end position="179"/>
    </location>
</feature>
<dbReference type="InterPro" id="IPR022271">
    <property type="entry name" value="Lipocalin_ApoD"/>
</dbReference>
<dbReference type="PRINTS" id="PR01171">
    <property type="entry name" value="BCTLIPOCALIN"/>
</dbReference>
<comment type="caution">
    <text evidence="4">The sequence shown here is derived from an EMBL/GenBank/DDBJ whole genome shotgun (WGS) entry which is preliminary data.</text>
</comment>
<accession>A0A4Q1HFX7</accession>
<feature type="domain" description="Lipocalin/cytosolic fatty-acid binding" evidence="3">
    <location>
        <begin position="36"/>
        <end position="176"/>
    </location>
</feature>
<evidence type="ECO:0000313" key="5">
    <source>
        <dbReference type="Proteomes" id="UP000290849"/>
    </source>
</evidence>
<dbReference type="PANTHER" id="PTHR10612:SF34">
    <property type="entry name" value="APOLIPOPROTEIN D"/>
    <property type="match status" value="1"/>
</dbReference>
<dbReference type="OrthoDB" id="9793905at2"/>
<keyword evidence="5" id="KW-1185">Reference proteome</keyword>
<dbReference type="EMBL" id="PYAL01000008">
    <property type="protein sequence ID" value="RXN84630.1"/>
    <property type="molecule type" value="Genomic_DNA"/>
</dbReference>
<keyword evidence="2" id="KW-0998">Cell outer membrane</keyword>
<evidence type="ECO:0000256" key="2">
    <source>
        <dbReference type="PIRNR" id="PIRNR036893"/>
    </source>
</evidence>
<dbReference type="PANTHER" id="PTHR10612">
    <property type="entry name" value="APOLIPOPROTEIN D"/>
    <property type="match status" value="1"/>
</dbReference>
<keyword evidence="2" id="KW-0732">Signal</keyword>
<comment type="similarity">
    <text evidence="1 2">Belongs to the calycin superfamily. Lipocalin family.</text>
</comment>
<feature type="signal peptide" evidence="2">
    <location>
        <begin position="1"/>
        <end position="20"/>
    </location>
</feature>
<reference evidence="4 5" key="1">
    <citation type="journal article" date="2017" name="Int. J. Syst. Evol. Microbiol.">
        <title>Achromobacter aloeverae sp. nov., isolated from the root of Aloe vera (L.) Burm.f.</title>
        <authorList>
            <person name="Kuncharoen N."/>
            <person name="Muramatsu Y."/>
            <person name="Shibata C."/>
            <person name="Kamakura Y."/>
            <person name="Nakagawa Y."/>
            <person name="Tanasupawat S."/>
        </authorList>
    </citation>
    <scope>NUCLEOTIDE SEQUENCE [LARGE SCALE GENOMIC DNA]</scope>
    <source>
        <strain evidence="4 5">AVA-1</strain>
    </source>
</reference>
<dbReference type="InterPro" id="IPR047202">
    <property type="entry name" value="Lipocalin_Blc-like_dom"/>
</dbReference>
<comment type="subunit">
    <text evidence="2">Homodimer.</text>
</comment>
<evidence type="ECO:0000313" key="4">
    <source>
        <dbReference type="EMBL" id="RXN84630.1"/>
    </source>
</evidence>
<dbReference type="RefSeq" id="WP_129153519.1">
    <property type="nucleotide sequence ID" value="NZ_JBHSDO010000018.1"/>
</dbReference>
<keyword evidence="2" id="KW-0472">Membrane</keyword>
<proteinExistence type="inferred from homology"/>
<dbReference type="CDD" id="cd19438">
    <property type="entry name" value="lipocalin_Blc-like"/>
    <property type="match status" value="1"/>
</dbReference>
<dbReference type="Gene3D" id="2.40.128.20">
    <property type="match status" value="1"/>
</dbReference>
<sequence>MRRSAFLVLAFGLVSCTVYAADQRDPPPVQTVSQQVEIPRYLGTWYEIARYPRFFQKQCVGDVSAQYFARKDGKVDVTNRCRKRDGSIDEARGVAEVVAGSHNTKLEVTFVPPFSGDYWIIGLDKDYRWSVVASPNRRSLWILSRTPRLDKSDLDQALNVLNTQGFPLDKLEYTSQAQP</sequence>